<evidence type="ECO:0000256" key="9">
    <source>
        <dbReference type="ARBA" id="ARBA00023134"/>
    </source>
</evidence>
<dbReference type="GO" id="GO:0005525">
    <property type="term" value="F:GTP binding"/>
    <property type="evidence" value="ECO:0007669"/>
    <property type="project" value="UniProtKB-KW"/>
</dbReference>
<evidence type="ECO:0000256" key="1">
    <source>
        <dbReference type="ARBA" id="ARBA00005080"/>
    </source>
</evidence>
<dbReference type="PANTHER" id="PTHR11109">
    <property type="entry name" value="GTP CYCLOHYDROLASE I"/>
    <property type="match status" value="1"/>
</dbReference>
<evidence type="ECO:0000256" key="11">
    <source>
        <dbReference type="ARBA" id="ARBA00055676"/>
    </source>
</evidence>
<keyword evidence="9" id="KW-0342">GTP-binding</keyword>
<dbReference type="NCBIfam" id="TIGR00063">
    <property type="entry name" value="folE"/>
    <property type="match status" value="1"/>
</dbReference>
<keyword evidence="7" id="KW-0378">Hydrolase</keyword>
<dbReference type="PROSITE" id="PS00860">
    <property type="entry name" value="GTP_CYCLOHYDROL_1_2"/>
    <property type="match status" value="1"/>
</dbReference>
<dbReference type="InterPro" id="IPR043134">
    <property type="entry name" value="GTP-CH-I_N"/>
</dbReference>
<dbReference type="GO" id="GO:0008270">
    <property type="term" value="F:zinc ion binding"/>
    <property type="evidence" value="ECO:0007669"/>
    <property type="project" value="TreeGrafter"/>
</dbReference>
<evidence type="ECO:0000256" key="4">
    <source>
        <dbReference type="ARBA" id="ARBA00017272"/>
    </source>
</evidence>
<feature type="compositionally biased region" description="Polar residues" evidence="12">
    <location>
        <begin position="593"/>
        <end position="609"/>
    </location>
</feature>
<dbReference type="FunFam" id="1.10.286.10:FF:000003">
    <property type="entry name" value="GTP cyclohydrolase 1"/>
    <property type="match status" value="1"/>
</dbReference>
<dbReference type="GO" id="GO:0046654">
    <property type="term" value="P:tetrahydrofolate biosynthetic process"/>
    <property type="evidence" value="ECO:0007669"/>
    <property type="project" value="InterPro"/>
</dbReference>
<feature type="compositionally biased region" description="Low complexity" evidence="12">
    <location>
        <begin position="96"/>
        <end position="106"/>
    </location>
</feature>
<dbReference type="PROSITE" id="PS00859">
    <property type="entry name" value="GTP_CYCLOHYDROL_1_1"/>
    <property type="match status" value="1"/>
</dbReference>
<dbReference type="EMBL" id="KE721013">
    <property type="protein sequence ID" value="ERF72916.1"/>
    <property type="molecule type" value="Genomic_DNA"/>
</dbReference>
<reference evidence="15" key="1">
    <citation type="journal article" date="2014" name="BMC Genomics">
        <title>Genome characteristics reveal the impact of lichenization on lichen-forming fungus Endocarpon pusillum Hedwig (Verrucariales, Ascomycota).</title>
        <authorList>
            <person name="Wang Y.-Y."/>
            <person name="Liu B."/>
            <person name="Zhang X.-Y."/>
            <person name="Zhou Q.-M."/>
            <person name="Zhang T."/>
            <person name="Li H."/>
            <person name="Yu Y.-F."/>
            <person name="Zhang X.-L."/>
            <person name="Hao X.-Y."/>
            <person name="Wang M."/>
            <person name="Wang L."/>
            <person name="Wei J.-C."/>
        </authorList>
    </citation>
    <scope>NUCLEOTIDE SEQUENCE [LARGE SCALE GENOMIC DNA]</scope>
    <source>
        <strain evidence="15">Z07020 / HMAS-L-300199</strain>
    </source>
</reference>
<dbReference type="RefSeq" id="XP_007801428.1">
    <property type="nucleotide sequence ID" value="XM_007803237.1"/>
</dbReference>
<feature type="region of interest" description="Disordered" evidence="12">
    <location>
        <begin position="350"/>
        <end position="408"/>
    </location>
</feature>
<dbReference type="SUPFAM" id="SSF55620">
    <property type="entry name" value="Tetrahydrobiopterin biosynthesis enzymes-like"/>
    <property type="match status" value="1"/>
</dbReference>
<dbReference type="AlphaFoldDB" id="U1GLX9"/>
<keyword evidence="15" id="KW-1185">Reference proteome</keyword>
<feature type="region of interest" description="Disordered" evidence="12">
    <location>
        <begin position="1"/>
        <end position="106"/>
    </location>
</feature>
<dbReference type="GO" id="GO:0003934">
    <property type="term" value="F:GTP cyclohydrolase I activity"/>
    <property type="evidence" value="ECO:0007669"/>
    <property type="project" value="UniProtKB-EC"/>
</dbReference>
<dbReference type="InterPro" id="IPR020602">
    <property type="entry name" value="GTP_CycHdrlase_I_dom"/>
</dbReference>
<dbReference type="HOGENOM" id="CLU_284689_0_0_1"/>
<sequence>MASESPLSPKPKSAVPSYLVNGTSQSGRPSRKRERENLTSSIKSTYGRRLAASPDSTKEGLSVKRRKETLGVENGNEQLLSLPARDPRDEAPITPPATSSRPASPYTLQPPIDYDGLSWPSVGTRERLEATPEQAQETLQKLAGAVKTILKCVGEDADRDGLEETPMRYAKALMYFTKGYEENVRDLVNGAVFHEDHDELVIVRDIEVFSLCEHHMVPFNGKMHIGYIPNRQVLGLSKFARLAEMFSRRLQVQERLTKQVALAIDEVLKPRGVAVVMESSHLCMLHARCHAIQCQNSRGVFEPTESSLNKGDLTECSYLLDVAIMHESNSSGLGLLKAIKAALESLQHTNKRSQRNYHSFPNRSKRNLMDLDQHRQKRSRLRSADGNNDLSQRDAATEDDAMQAGPSSPAQVLAATNALRNFSLQDSQPPVVQTQNPTPPASFITQPSLHQNGVPSSKFSFNNNNNITFNPTPPPSFPVTTNAAHNARPHPRTPSNLHAPSTRPGPGLGAFDLPLHGSRNLQASGREAHNPPPQADSPRNQLATRPGTQQMLSLPQGAPRPQPLYTPSPQKEDVKSFQDISALSSKETGRSLLRTSNLPEGTSKSSISSEAARHEPPEYERSSHWVTTIQRRGNTPVYKITADDKWPEDRLFPRSPPAHPLNHYTSPLRVENAATIASRKRKRGWPALPPPAYIYKRTNSPGFNVFGGILLYPELCFALAANLPVNDLVSLYAISKDFHTIIDTRFATVIRSQAIRKCPESLRIFPARCYKYLCRLDPSPRIPHPHPAKQAAGEIRKVPSFRWLKMILFREKVCHEIMALMAEDGVPLPSRCELALKKMWFLMDIPDNARRIGYLHTTKLMTDLDLYFIMCFVVKLDMRFHDPMATNRYHGLRRMLLTQRGLLPLWRALKRTDLLTKSELLMMYVTTKSASVPDEEGLPMFGISEEKIGKLRMEYWGERSTHDTGKPCTFLLRPDQLFMREIVRRKMVFSKHFIRCLLWGYVNILTMKDYPSRVWDRKILNLDDEYQDDDECGGYCDLRSSVTDELLDLAAKKPVSMLVTQREQSGQSGAQKEAFLEECMKWYLEERQRT</sequence>
<dbReference type="Proteomes" id="UP000019373">
    <property type="component" value="Unassembled WGS sequence"/>
</dbReference>
<dbReference type="Pfam" id="PF01227">
    <property type="entry name" value="GTP_cyclohydroI"/>
    <property type="match status" value="1"/>
</dbReference>
<dbReference type="UniPathway" id="UPA00848">
    <property type="reaction ID" value="UER00151"/>
</dbReference>
<evidence type="ECO:0000256" key="7">
    <source>
        <dbReference type="ARBA" id="ARBA00022801"/>
    </source>
</evidence>
<keyword evidence="6" id="KW-0547">Nucleotide-binding</keyword>
<dbReference type="GeneID" id="19243213"/>
<proteinExistence type="inferred from homology"/>
<evidence type="ECO:0000256" key="10">
    <source>
        <dbReference type="ARBA" id="ARBA00030854"/>
    </source>
</evidence>
<dbReference type="HAMAP" id="MF_00223">
    <property type="entry name" value="FolE"/>
    <property type="match status" value="1"/>
</dbReference>
<dbReference type="NCBIfam" id="NF006825">
    <property type="entry name" value="PRK09347.1-2"/>
    <property type="match status" value="1"/>
</dbReference>
<evidence type="ECO:0000256" key="5">
    <source>
        <dbReference type="ARBA" id="ARBA00022533"/>
    </source>
</evidence>
<protein>
    <recommendedName>
        <fullName evidence="4">GTP cyclohydrolase 1</fullName>
        <ecNumber evidence="3">3.5.4.16</ecNumber>
    </recommendedName>
    <alternativeName>
        <fullName evidence="10">GTP cyclohydrolase I</fullName>
    </alternativeName>
</protein>
<dbReference type="GO" id="GO:0006729">
    <property type="term" value="P:tetrahydrobiopterin biosynthetic process"/>
    <property type="evidence" value="ECO:0007669"/>
    <property type="project" value="TreeGrafter"/>
</dbReference>
<evidence type="ECO:0000313" key="14">
    <source>
        <dbReference type="EMBL" id="ERF72916.1"/>
    </source>
</evidence>
<evidence type="ECO:0000256" key="12">
    <source>
        <dbReference type="SAM" id="MobiDB-lite"/>
    </source>
</evidence>
<dbReference type="eggNOG" id="KOG2698">
    <property type="taxonomic scope" value="Eukaryota"/>
</dbReference>
<gene>
    <name evidence="14" type="ORF">EPUS_08363</name>
</gene>
<dbReference type="FunFam" id="3.30.1130.10:FF:000012">
    <property type="entry name" value="GTP cyclohydrolase 1"/>
    <property type="match status" value="1"/>
</dbReference>
<comment type="function">
    <text evidence="11">GTP cyclohydrolase 1 is the first enzyme in the biosynthetic pathway leading to folic acid.</text>
</comment>
<feature type="domain" description="GTP cyclohydrolase I" evidence="13">
    <location>
        <begin position="144"/>
        <end position="286"/>
    </location>
</feature>
<feature type="compositionally biased region" description="Low complexity" evidence="12">
    <location>
        <begin position="455"/>
        <end position="470"/>
    </location>
</feature>
<feature type="compositionally biased region" description="Polar residues" evidence="12">
    <location>
        <begin position="443"/>
        <end position="454"/>
    </location>
</feature>
<comment type="pathway">
    <text evidence="1">Cofactor biosynthesis; 7,8-dihydroneopterin triphosphate biosynthesis; 7,8-dihydroneopterin triphosphate from GTP: step 1/1.</text>
</comment>
<dbReference type="Gene3D" id="1.10.286.10">
    <property type="match status" value="1"/>
</dbReference>
<dbReference type="InterPro" id="IPR018234">
    <property type="entry name" value="GTP_CycHdrlase_I_CS"/>
</dbReference>
<evidence type="ECO:0000313" key="15">
    <source>
        <dbReference type="Proteomes" id="UP000019373"/>
    </source>
</evidence>
<dbReference type="Gene3D" id="3.30.1130.10">
    <property type="match status" value="1"/>
</dbReference>
<keyword evidence="5" id="KW-0021">Allosteric enzyme</keyword>
<evidence type="ECO:0000256" key="8">
    <source>
        <dbReference type="ARBA" id="ARBA00022909"/>
    </source>
</evidence>
<accession>U1GLX9</accession>
<name>U1GLX9_ENDPU</name>
<dbReference type="OrthoDB" id="4966at2759"/>
<evidence type="ECO:0000256" key="2">
    <source>
        <dbReference type="ARBA" id="ARBA00008085"/>
    </source>
</evidence>
<dbReference type="NCBIfam" id="NF006826">
    <property type="entry name" value="PRK09347.1-3"/>
    <property type="match status" value="1"/>
</dbReference>
<dbReference type="GO" id="GO:0005737">
    <property type="term" value="C:cytoplasm"/>
    <property type="evidence" value="ECO:0007669"/>
    <property type="project" value="TreeGrafter"/>
</dbReference>
<feature type="compositionally biased region" description="Basic and acidic residues" evidence="12">
    <location>
        <begin position="611"/>
        <end position="623"/>
    </location>
</feature>
<keyword evidence="8" id="KW-0289">Folate biosynthesis</keyword>
<comment type="similarity">
    <text evidence="2">Belongs to the GTP cyclohydrolase I family.</text>
</comment>
<evidence type="ECO:0000259" key="13">
    <source>
        <dbReference type="Pfam" id="PF01227"/>
    </source>
</evidence>
<dbReference type="GO" id="GO:0046656">
    <property type="term" value="P:folic acid biosynthetic process"/>
    <property type="evidence" value="ECO:0007669"/>
    <property type="project" value="UniProtKB-KW"/>
</dbReference>
<feature type="compositionally biased region" description="Polar residues" evidence="12">
    <location>
        <begin position="537"/>
        <end position="553"/>
    </location>
</feature>
<dbReference type="PANTHER" id="PTHR11109:SF7">
    <property type="entry name" value="GTP CYCLOHYDROLASE 1"/>
    <property type="match status" value="1"/>
</dbReference>
<dbReference type="EC" id="3.5.4.16" evidence="3"/>
<organism evidence="14 15">
    <name type="scientific">Endocarpon pusillum (strain Z07020 / HMAS-L-300199)</name>
    <name type="common">Lichen-forming fungus</name>
    <dbReference type="NCBI Taxonomy" id="1263415"/>
    <lineage>
        <taxon>Eukaryota</taxon>
        <taxon>Fungi</taxon>
        <taxon>Dikarya</taxon>
        <taxon>Ascomycota</taxon>
        <taxon>Pezizomycotina</taxon>
        <taxon>Eurotiomycetes</taxon>
        <taxon>Chaetothyriomycetidae</taxon>
        <taxon>Verrucariales</taxon>
        <taxon>Verrucariaceae</taxon>
        <taxon>Endocarpon</taxon>
    </lineage>
</organism>
<evidence type="ECO:0000256" key="6">
    <source>
        <dbReference type="ARBA" id="ARBA00022741"/>
    </source>
</evidence>
<feature type="region of interest" description="Disordered" evidence="12">
    <location>
        <begin position="427"/>
        <end position="623"/>
    </location>
</feature>
<dbReference type="InterPro" id="IPR043133">
    <property type="entry name" value="GTP-CH-I_C/QueF"/>
</dbReference>
<evidence type="ECO:0000256" key="3">
    <source>
        <dbReference type="ARBA" id="ARBA00012715"/>
    </source>
</evidence>
<dbReference type="InterPro" id="IPR001474">
    <property type="entry name" value="GTP_CycHdrlase_I"/>
</dbReference>